<dbReference type="Proteomes" id="UP000199668">
    <property type="component" value="Unassembled WGS sequence"/>
</dbReference>
<evidence type="ECO:0000256" key="3">
    <source>
        <dbReference type="ARBA" id="ARBA00022833"/>
    </source>
</evidence>
<dbReference type="PANTHER" id="PTHR33823">
    <property type="entry name" value="RNA POLYMERASE-BINDING TRANSCRIPTION FACTOR DKSA-RELATED"/>
    <property type="match status" value="1"/>
</dbReference>
<dbReference type="SUPFAM" id="SSF109635">
    <property type="entry name" value="DnaK suppressor protein DksA, alpha-hairpin domain"/>
    <property type="match status" value="1"/>
</dbReference>
<feature type="domain" description="Zinc finger DksA/TraR C4-type" evidence="6">
    <location>
        <begin position="83"/>
        <end position="110"/>
    </location>
</feature>
<dbReference type="Pfam" id="PF01258">
    <property type="entry name" value="zf-dskA_traR"/>
    <property type="match status" value="1"/>
</dbReference>
<dbReference type="EMBL" id="FOTY01000007">
    <property type="protein sequence ID" value="SFL89386.1"/>
    <property type="molecule type" value="Genomic_DNA"/>
</dbReference>
<evidence type="ECO:0000256" key="1">
    <source>
        <dbReference type="ARBA" id="ARBA00022723"/>
    </source>
</evidence>
<evidence type="ECO:0000256" key="4">
    <source>
        <dbReference type="PROSITE-ProRule" id="PRU00510"/>
    </source>
</evidence>
<evidence type="ECO:0000313" key="8">
    <source>
        <dbReference type="Proteomes" id="UP000199668"/>
    </source>
</evidence>
<keyword evidence="3" id="KW-0862">Zinc</keyword>
<evidence type="ECO:0000256" key="2">
    <source>
        <dbReference type="ARBA" id="ARBA00022771"/>
    </source>
</evidence>
<proteinExistence type="predicted"/>
<dbReference type="InterPro" id="IPR014240">
    <property type="entry name" value="YteA"/>
</dbReference>
<gene>
    <name evidence="7" type="ORF">SAMN04488054_107123</name>
</gene>
<dbReference type="PROSITE" id="PS51128">
    <property type="entry name" value="ZF_DKSA_2"/>
    <property type="match status" value="1"/>
</dbReference>
<sequence length="222" mass="25350">MKTSEFFQKMRRQLLEELQQHSGHGKQETAFAQETVGELSNYDNHPADQATGLYEREKDMALEDHEERSMLRVKKALKAIDDGTYGTCETCGRDIPFERLEAEPTALRCVQHANEEMAQEYRPVEEERLIPGKGGFTGMKMEEIENGRFDAEQTWDQTAFYGTSDSPQNMYPPAEAYDGLFGSDSEENDGGEIMDGFSVTDSEGRPIDVERDIDFSNMYLRR</sequence>
<keyword evidence="8" id="KW-1185">Reference proteome</keyword>
<evidence type="ECO:0000256" key="5">
    <source>
        <dbReference type="SAM" id="MobiDB-lite"/>
    </source>
</evidence>
<dbReference type="InterPro" id="IPR037187">
    <property type="entry name" value="DnaK_N"/>
</dbReference>
<dbReference type="NCBIfam" id="TIGR02890">
    <property type="entry name" value="bacill_yteA"/>
    <property type="match status" value="1"/>
</dbReference>
<dbReference type="PANTHER" id="PTHR33823:SF4">
    <property type="entry name" value="GENERAL STRESS PROTEIN 16O"/>
    <property type="match status" value="1"/>
</dbReference>
<protein>
    <submittedName>
        <fullName evidence="7">Transcriptional regulator, TraR/DksA family</fullName>
    </submittedName>
</protein>
<evidence type="ECO:0000313" key="7">
    <source>
        <dbReference type="EMBL" id="SFL89386.1"/>
    </source>
</evidence>
<keyword evidence="1" id="KW-0479">Metal-binding</keyword>
<dbReference type="AlphaFoldDB" id="A0A1I4LEW7"/>
<organism evidence="7 8">
    <name type="scientific">Salibacterium qingdaonense</name>
    <dbReference type="NCBI Taxonomy" id="266892"/>
    <lineage>
        <taxon>Bacteria</taxon>
        <taxon>Bacillati</taxon>
        <taxon>Bacillota</taxon>
        <taxon>Bacilli</taxon>
        <taxon>Bacillales</taxon>
        <taxon>Bacillaceae</taxon>
    </lineage>
</organism>
<evidence type="ECO:0000259" key="6">
    <source>
        <dbReference type="Pfam" id="PF01258"/>
    </source>
</evidence>
<feature type="region of interest" description="Disordered" evidence="5">
    <location>
        <begin position="162"/>
        <end position="208"/>
    </location>
</feature>
<keyword evidence="2" id="KW-0863">Zinc-finger</keyword>
<name>A0A1I4LEW7_9BACI</name>
<dbReference type="RefSeq" id="WP_090926535.1">
    <property type="nucleotide sequence ID" value="NZ_FOTY01000007.1"/>
</dbReference>
<comment type="caution">
    <text evidence="4">Lacks conserved residue(s) required for the propagation of feature annotation.</text>
</comment>
<dbReference type="GO" id="GO:0008270">
    <property type="term" value="F:zinc ion binding"/>
    <property type="evidence" value="ECO:0007669"/>
    <property type="project" value="UniProtKB-KW"/>
</dbReference>
<dbReference type="InterPro" id="IPR000962">
    <property type="entry name" value="Znf_DskA_TraR"/>
</dbReference>
<dbReference type="STRING" id="266892.SAMN04488054_107123"/>
<dbReference type="OrthoDB" id="9811543at2"/>
<reference evidence="7 8" key="1">
    <citation type="submission" date="2016-10" db="EMBL/GenBank/DDBJ databases">
        <authorList>
            <person name="de Groot N.N."/>
        </authorList>
    </citation>
    <scope>NUCLEOTIDE SEQUENCE [LARGE SCALE GENOMIC DNA]</scope>
    <source>
        <strain evidence="7 8">CGMCC 1.6134</strain>
    </source>
</reference>
<accession>A0A1I4LEW7</accession>
<dbReference type="Gene3D" id="1.20.120.910">
    <property type="entry name" value="DksA, coiled-coil domain"/>
    <property type="match status" value="1"/>
</dbReference>
<dbReference type="SUPFAM" id="SSF57716">
    <property type="entry name" value="Glucocorticoid receptor-like (DNA-binding domain)"/>
    <property type="match status" value="1"/>
</dbReference>